<dbReference type="Proteomes" id="UP001445076">
    <property type="component" value="Unassembled WGS sequence"/>
</dbReference>
<keyword evidence="3" id="KW-0240">DNA-directed RNA polymerase</keyword>
<keyword evidence="5" id="KW-0548">Nucleotidyltransferase</keyword>
<dbReference type="Pfam" id="PF04997">
    <property type="entry name" value="RNA_pol_Rpb1_1"/>
    <property type="match status" value="1"/>
</dbReference>
<proteinExistence type="inferred from homology"/>
<evidence type="ECO:0000256" key="2">
    <source>
        <dbReference type="ARBA" id="ARBA00012418"/>
    </source>
</evidence>
<organism evidence="9 10">
    <name type="scientific">Cherax quadricarinatus</name>
    <name type="common">Australian red claw crayfish</name>
    <dbReference type="NCBI Taxonomy" id="27406"/>
    <lineage>
        <taxon>Eukaryota</taxon>
        <taxon>Metazoa</taxon>
        <taxon>Ecdysozoa</taxon>
        <taxon>Arthropoda</taxon>
        <taxon>Crustacea</taxon>
        <taxon>Multicrustacea</taxon>
        <taxon>Malacostraca</taxon>
        <taxon>Eumalacostraca</taxon>
        <taxon>Eucarida</taxon>
        <taxon>Decapoda</taxon>
        <taxon>Pleocyemata</taxon>
        <taxon>Astacidea</taxon>
        <taxon>Parastacoidea</taxon>
        <taxon>Parastacidae</taxon>
        <taxon>Cherax</taxon>
    </lineage>
</organism>
<evidence type="ECO:0000256" key="4">
    <source>
        <dbReference type="ARBA" id="ARBA00022679"/>
    </source>
</evidence>
<dbReference type="GO" id="GO:0005665">
    <property type="term" value="C:RNA polymerase II, core complex"/>
    <property type="evidence" value="ECO:0007669"/>
    <property type="project" value="TreeGrafter"/>
</dbReference>
<gene>
    <name evidence="9" type="ORF">OTU49_002166</name>
</gene>
<reference evidence="9 10" key="1">
    <citation type="journal article" date="2024" name="BMC Genomics">
        <title>Genome assembly of redclaw crayfish (Cherax quadricarinatus) provides insights into its immune adaptation and hypoxia tolerance.</title>
        <authorList>
            <person name="Liu Z."/>
            <person name="Zheng J."/>
            <person name="Li H."/>
            <person name="Fang K."/>
            <person name="Wang S."/>
            <person name="He J."/>
            <person name="Zhou D."/>
            <person name="Weng S."/>
            <person name="Chi M."/>
            <person name="Gu Z."/>
            <person name="He J."/>
            <person name="Li F."/>
            <person name="Wang M."/>
        </authorList>
    </citation>
    <scope>NUCLEOTIDE SEQUENCE [LARGE SCALE GENOMIC DNA]</scope>
    <source>
        <strain evidence="9">ZL_2023a</strain>
    </source>
</reference>
<name>A0AAW0XSI2_CHEQU</name>
<dbReference type="SUPFAM" id="SSF64484">
    <property type="entry name" value="beta and beta-prime subunits of DNA dependent RNA-polymerase"/>
    <property type="match status" value="1"/>
</dbReference>
<dbReference type="EC" id="2.7.7.6" evidence="2"/>
<dbReference type="PANTHER" id="PTHR19376">
    <property type="entry name" value="DNA-DIRECTED RNA POLYMERASE"/>
    <property type="match status" value="1"/>
</dbReference>
<feature type="domain" description="RNA polymerase Rpb1" evidence="8">
    <location>
        <begin position="10"/>
        <end position="220"/>
    </location>
</feature>
<dbReference type="GO" id="GO:0003677">
    <property type="term" value="F:DNA binding"/>
    <property type="evidence" value="ECO:0007669"/>
    <property type="project" value="InterPro"/>
</dbReference>
<dbReference type="InterPro" id="IPR044893">
    <property type="entry name" value="RNA_pol_Rpb1_clamp_domain"/>
</dbReference>
<dbReference type="GO" id="GO:0006351">
    <property type="term" value="P:DNA-templated transcription"/>
    <property type="evidence" value="ECO:0007669"/>
    <property type="project" value="InterPro"/>
</dbReference>
<keyword evidence="6" id="KW-0804">Transcription</keyword>
<evidence type="ECO:0000256" key="5">
    <source>
        <dbReference type="ARBA" id="ARBA00022695"/>
    </source>
</evidence>
<evidence type="ECO:0000313" key="9">
    <source>
        <dbReference type="EMBL" id="KAK8742191.1"/>
    </source>
</evidence>
<evidence type="ECO:0000256" key="7">
    <source>
        <dbReference type="ARBA" id="ARBA00033154"/>
    </source>
</evidence>
<dbReference type="AlphaFoldDB" id="A0AAW0XSI2"/>
<keyword evidence="4" id="KW-0808">Transferase</keyword>
<protein>
    <recommendedName>
        <fullName evidence="2">DNA-directed RNA polymerase</fullName>
        <ecNumber evidence="2">2.7.7.6</ecNumber>
    </recommendedName>
    <alternativeName>
        <fullName evidence="7">DNA-directed RNA polymerase III largest subunit</fullName>
    </alternativeName>
</protein>
<dbReference type="Gene3D" id="4.10.860.120">
    <property type="entry name" value="RNA polymerase II, clamp domain"/>
    <property type="match status" value="1"/>
</dbReference>
<dbReference type="GO" id="GO:0003899">
    <property type="term" value="F:DNA-directed RNA polymerase activity"/>
    <property type="evidence" value="ECO:0007669"/>
    <property type="project" value="UniProtKB-EC"/>
</dbReference>
<accession>A0AAW0XSI2</accession>
<evidence type="ECO:0000256" key="3">
    <source>
        <dbReference type="ARBA" id="ARBA00022478"/>
    </source>
</evidence>
<evidence type="ECO:0000256" key="6">
    <source>
        <dbReference type="ARBA" id="ARBA00023163"/>
    </source>
</evidence>
<sequence>MALESKATLRTVRRVQFGILSPDEIRRMSATEGGIKYAEVYENGRPKLGGLMDPRQGCLDRNTRCTTCAGNMTDCPGHFGHLELAKPVFHVGFLTKTMKILRCVCFYCSKLLFNAQYPKIREIVTKSKGQPRKRLQHVYNLCKGKMICEGGDEIDVNKDPDDPNISKKGSGHGGCGRYQPNIKRVGLELVAEWKHVNEDTQDRKQILTAERVYEIFKHITGLCQLLDCFLISAVSSLFWMRSVTCWAWIPNMPALTG</sequence>
<comment type="similarity">
    <text evidence="1">Belongs to the RNA polymerase beta' chain family.</text>
</comment>
<evidence type="ECO:0000313" key="10">
    <source>
        <dbReference type="Proteomes" id="UP001445076"/>
    </source>
</evidence>
<dbReference type="InterPro" id="IPR045867">
    <property type="entry name" value="DNA-dir_RpoC_beta_prime"/>
</dbReference>
<evidence type="ECO:0000259" key="8">
    <source>
        <dbReference type="Pfam" id="PF04997"/>
    </source>
</evidence>
<dbReference type="InterPro" id="IPR007080">
    <property type="entry name" value="RNA_pol_Rpb1_1"/>
</dbReference>
<keyword evidence="10" id="KW-1185">Reference proteome</keyword>
<dbReference type="PANTHER" id="PTHR19376:SF37">
    <property type="entry name" value="DNA-DIRECTED RNA POLYMERASE II SUBUNIT RPB1"/>
    <property type="match status" value="1"/>
</dbReference>
<comment type="caution">
    <text evidence="9">The sequence shown here is derived from an EMBL/GenBank/DDBJ whole genome shotgun (WGS) entry which is preliminary data.</text>
</comment>
<dbReference type="FunFam" id="4.10.860.120:FF:000005">
    <property type="entry name" value="DNA-directed RNA polymerase subunit"/>
    <property type="match status" value="1"/>
</dbReference>
<evidence type="ECO:0000256" key="1">
    <source>
        <dbReference type="ARBA" id="ARBA00006460"/>
    </source>
</evidence>
<dbReference type="EMBL" id="JARKIK010000029">
    <property type="protein sequence ID" value="KAK8742191.1"/>
    <property type="molecule type" value="Genomic_DNA"/>
</dbReference>